<dbReference type="AlphaFoldDB" id="A0A2I0JRG2"/>
<dbReference type="STRING" id="22663.A0A2I0JRG2"/>
<evidence type="ECO:0000259" key="1">
    <source>
        <dbReference type="PROSITE" id="PS51126"/>
    </source>
</evidence>
<evidence type="ECO:0000313" key="3">
    <source>
        <dbReference type="Proteomes" id="UP000233551"/>
    </source>
</evidence>
<dbReference type="PROSITE" id="PS51126">
    <property type="entry name" value="DILUTE"/>
    <property type="match status" value="1"/>
</dbReference>
<comment type="caution">
    <text evidence="2">The sequence shown here is derived from an EMBL/GenBank/DDBJ whole genome shotgun (WGS) entry which is preliminary data.</text>
</comment>
<proteinExistence type="predicted"/>
<keyword evidence="3" id="KW-1185">Reference proteome</keyword>
<name>A0A2I0JRG2_PUNGR</name>
<organism evidence="2 3">
    <name type="scientific">Punica granatum</name>
    <name type="common">Pomegranate</name>
    <dbReference type="NCBI Taxonomy" id="22663"/>
    <lineage>
        <taxon>Eukaryota</taxon>
        <taxon>Viridiplantae</taxon>
        <taxon>Streptophyta</taxon>
        <taxon>Embryophyta</taxon>
        <taxon>Tracheophyta</taxon>
        <taxon>Spermatophyta</taxon>
        <taxon>Magnoliopsida</taxon>
        <taxon>eudicotyledons</taxon>
        <taxon>Gunneridae</taxon>
        <taxon>Pentapetalae</taxon>
        <taxon>rosids</taxon>
        <taxon>malvids</taxon>
        <taxon>Myrtales</taxon>
        <taxon>Lythraceae</taxon>
        <taxon>Punica</taxon>
    </lineage>
</organism>
<evidence type="ECO:0000313" key="2">
    <source>
        <dbReference type="EMBL" id="PKI58888.1"/>
    </source>
</evidence>
<dbReference type="Proteomes" id="UP000233551">
    <property type="component" value="Unassembled WGS sequence"/>
</dbReference>
<dbReference type="InterPro" id="IPR052072">
    <property type="entry name" value="Vascular_dev_regulator"/>
</dbReference>
<feature type="domain" description="Dilute" evidence="1">
    <location>
        <begin position="9"/>
        <end position="80"/>
    </location>
</feature>
<reference evidence="2 3" key="1">
    <citation type="submission" date="2017-11" db="EMBL/GenBank/DDBJ databases">
        <title>De-novo sequencing of pomegranate (Punica granatum L.) genome.</title>
        <authorList>
            <person name="Akparov Z."/>
            <person name="Amiraslanov A."/>
            <person name="Hajiyeva S."/>
            <person name="Abbasov M."/>
            <person name="Kaur K."/>
            <person name="Hamwieh A."/>
            <person name="Solovyev V."/>
            <person name="Salamov A."/>
            <person name="Braich B."/>
            <person name="Kosarev P."/>
            <person name="Mahmoud A."/>
            <person name="Hajiyev E."/>
            <person name="Babayeva S."/>
            <person name="Izzatullayeva V."/>
            <person name="Mammadov A."/>
            <person name="Mammadov A."/>
            <person name="Sharifova S."/>
            <person name="Ojaghi J."/>
            <person name="Eynullazada K."/>
            <person name="Bayramov B."/>
            <person name="Abdulazimova A."/>
            <person name="Shahmuradov I."/>
        </authorList>
    </citation>
    <scope>NUCLEOTIDE SEQUENCE [LARGE SCALE GENOMIC DNA]</scope>
    <source>
        <strain evidence="3">cv. AG2017</strain>
        <tissue evidence="2">Leaf</tissue>
    </source>
</reference>
<dbReference type="EMBL" id="PGOL01001336">
    <property type="protein sequence ID" value="PKI58888.1"/>
    <property type="molecule type" value="Genomic_DNA"/>
</dbReference>
<sequence length="80" mass="8998">MAEVPPGQSKIEAKYPALLFKQHLTACVEKLYGMIRDCLKKEIGQFLNLCIQVPSAINMKIYAQVFSFINVQLFNSSQGC</sequence>
<gene>
    <name evidence="2" type="ORF">CRG98_020727</name>
</gene>
<dbReference type="InterPro" id="IPR002710">
    <property type="entry name" value="Dilute_dom"/>
</dbReference>
<protein>
    <recommendedName>
        <fullName evidence="1">Dilute domain-containing protein</fullName>
    </recommendedName>
</protein>
<dbReference type="PANTHER" id="PTHR16027:SF6">
    <property type="entry name" value="DILUTE DOMAIN-CONTAINING PROTEIN"/>
    <property type="match status" value="1"/>
</dbReference>
<accession>A0A2I0JRG2</accession>
<dbReference type="PANTHER" id="PTHR16027">
    <property type="entry name" value="DILUTE DOMAIN-CONTAINING PROTEIN YPR089W"/>
    <property type="match status" value="1"/>
</dbReference>